<dbReference type="InterPro" id="IPR002347">
    <property type="entry name" value="SDR_fam"/>
</dbReference>
<keyword evidence="5" id="KW-0576">Peroxisome</keyword>
<evidence type="ECO:0000256" key="4">
    <source>
        <dbReference type="ARBA" id="ARBA00023002"/>
    </source>
</evidence>
<comment type="caution">
    <text evidence="7">The sequence shown here is derived from an EMBL/GenBank/DDBJ whole genome shotgun (WGS) entry which is preliminary data.</text>
</comment>
<evidence type="ECO:0000256" key="1">
    <source>
        <dbReference type="ARBA" id="ARBA00004275"/>
    </source>
</evidence>
<keyword evidence="3" id="KW-0521">NADP</keyword>
<dbReference type="OrthoDB" id="9810935at2"/>
<evidence type="ECO:0000313" key="7">
    <source>
        <dbReference type="EMBL" id="ROR35196.1"/>
    </source>
</evidence>
<dbReference type="Gene3D" id="3.40.50.720">
    <property type="entry name" value="NAD(P)-binding Rossmann-like Domain"/>
    <property type="match status" value="1"/>
</dbReference>
<dbReference type="FunFam" id="3.40.50.720:FF:000301">
    <property type="entry name" value="Hydroxysteroid dehydrogenase like 2"/>
    <property type="match status" value="1"/>
</dbReference>
<dbReference type="EMBL" id="RJVI01000001">
    <property type="protein sequence ID" value="ROR35196.1"/>
    <property type="molecule type" value="Genomic_DNA"/>
</dbReference>
<evidence type="ECO:0000313" key="8">
    <source>
        <dbReference type="Proteomes" id="UP000276634"/>
    </source>
</evidence>
<dbReference type="RefSeq" id="WP_123400827.1">
    <property type="nucleotide sequence ID" value="NZ_RJVI01000001.1"/>
</dbReference>
<feature type="domain" description="Ketoreductase" evidence="6">
    <location>
        <begin position="8"/>
        <end position="154"/>
    </location>
</feature>
<keyword evidence="4" id="KW-0560">Oxidoreductase</keyword>
<dbReference type="PRINTS" id="PR00081">
    <property type="entry name" value="GDHRDH"/>
</dbReference>
<dbReference type="SMART" id="SM00822">
    <property type="entry name" value="PKS_KR"/>
    <property type="match status" value="1"/>
</dbReference>
<proteinExistence type="inferred from homology"/>
<dbReference type="SUPFAM" id="SSF51735">
    <property type="entry name" value="NAD(P)-binding Rossmann-fold domains"/>
    <property type="match status" value="1"/>
</dbReference>
<dbReference type="InterPro" id="IPR036291">
    <property type="entry name" value="NAD(P)-bd_dom_sf"/>
</dbReference>
<name>A0A3N1Y8Q9_9GAMM</name>
<dbReference type="Pfam" id="PF00106">
    <property type="entry name" value="adh_short"/>
    <property type="match status" value="1"/>
</dbReference>
<dbReference type="PANTHER" id="PTHR42808:SF3">
    <property type="entry name" value="HYDROXYSTEROID DEHYDROGENASE-LIKE PROTEIN 2"/>
    <property type="match status" value="1"/>
</dbReference>
<dbReference type="GO" id="GO:0016491">
    <property type="term" value="F:oxidoreductase activity"/>
    <property type="evidence" value="ECO:0007669"/>
    <property type="project" value="UniProtKB-KW"/>
</dbReference>
<dbReference type="InterPro" id="IPR051935">
    <property type="entry name" value="HSDL2"/>
</dbReference>
<accession>A0A3N1Y8Q9</accession>
<comment type="subcellular location">
    <subcellularLocation>
        <location evidence="1">Peroxisome</location>
    </subcellularLocation>
</comment>
<comment type="similarity">
    <text evidence="2">Belongs to the short-chain dehydrogenases/reductases (SDR) family.</text>
</comment>
<evidence type="ECO:0000259" key="6">
    <source>
        <dbReference type="SMART" id="SM00822"/>
    </source>
</evidence>
<evidence type="ECO:0000256" key="3">
    <source>
        <dbReference type="ARBA" id="ARBA00022857"/>
    </source>
</evidence>
<keyword evidence="8" id="KW-1185">Reference proteome</keyword>
<dbReference type="AlphaFoldDB" id="A0A3N1Y8Q9"/>
<dbReference type="PANTHER" id="PTHR42808">
    <property type="entry name" value="HYDROXYSTEROID DEHYDROGENASE-LIKE PROTEIN 2"/>
    <property type="match status" value="1"/>
</dbReference>
<dbReference type="NCBIfam" id="NF006133">
    <property type="entry name" value="PRK08278.1"/>
    <property type="match status" value="1"/>
</dbReference>
<reference evidence="7 8" key="1">
    <citation type="submission" date="2018-11" db="EMBL/GenBank/DDBJ databases">
        <title>Genomic Encyclopedia of Type Strains, Phase IV (KMG-IV): sequencing the most valuable type-strain genomes for metagenomic binning, comparative biology and taxonomic classification.</title>
        <authorList>
            <person name="Goeker M."/>
        </authorList>
    </citation>
    <scope>NUCLEOTIDE SEQUENCE [LARGE SCALE GENOMIC DNA]</scope>
    <source>
        <strain evidence="7 8">DSM 100275</strain>
    </source>
</reference>
<protein>
    <submittedName>
        <fullName evidence="7">Citronellol/citronellal dehydrogenase</fullName>
    </submittedName>
</protein>
<evidence type="ECO:0000256" key="2">
    <source>
        <dbReference type="ARBA" id="ARBA00006484"/>
    </source>
</evidence>
<sequence>MSETFAGRTVFITGASRGIGRAIALRLAREGARIVVTGKTDAPHPRLEGTIHEVAEAVRAAGGEALAIRLDVRDAEAVAAAVAQAAETFGGIDALVNNASAIHLAGTEATPAKRFDLMMAVNVRATFLCSQACIPHLRRAANPHILNLAPPLNMDPRWFRDHVAYTISKYGMSMCTLGMAAELAADGIAVNSLWPATTIATAAIEVHFPPEVLRRSRRPEIVAEAARAILARPSRAFTGRFCIDEEVLREEGVSDFSAWAVDPTAPPQRDLFLD</sequence>
<evidence type="ECO:0000256" key="5">
    <source>
        <dbReference type="ARBA" id="ARBA00023140"/>
    </source>
</evidence>
<gene>
    <name evidence="7" type="ORF">EDC57_1113</name>
</gene>
<dbReference type="InterPro" id="IPR057326">
    <property type="entry name" value="KR_dom"/>
</dbReference>
<organism evidence="7 8">
    <name type="scientific">Inmirania thermothiophila</name>
    <dbReference type="NCBI Taxonomy" id="1750597"/>
    <lineage>
        <taxon>Bacteria</taxon>
        <taxon>Pseudomonadati</taxon>
        <taxon>Pseudomonadota</taxon>
        <taxon>Gammaproteobacteria</taxon>
        <taxon>Chromatiales</taxon>
        <taxon>Ectothiorhodospiraceae</taxon>
        <taxon>Inmirania</taxon>
    </lineage>
</organism>
<dbReference type="Proteomes" id="UP000276634">
    <property type="component" value="Unassembled WGS sequence"/>
</dbReference>